<dbReference type="AlphaFoldDB" id="A0AA37M524"/>
<dbReference type="Proteomes" id="UP001055286">
    <property type="component" value="Unassembled WGS sequence"/>
</dbReference>
<evidence type="ECO:0000256" key="1">
    <source>
        <dbReference type="SAM" id="SignalP"/>
    </source>
</evidence>
<comment type="caution">
    <text evidence="3">The sequence shown here is derived from an EMBL/GenBank/DDBJ whole genome shotgun (WGS) entry which is preliminary data.</text>
</comment>
<keyword evidence="4" id="KW-1185">Reference proteome</keyword>
<accession>A0AA37M524</accession>
<dbReference type="Pfam" id="PF07007">
    <property type="entry name" value="LprI"/>
    <property type="match status" value="1"/>
</dbReference>
<dbReference type="InterPro" id="IPR009739">
    <property type="entry name" value="LprI-like_N"/>
</dbReference>
<evidence type="ECO:0000313" key="4">
    <source>
        <dbReference type="Proteomes" id="UP001055286"/>
    </source>
</evidence>
<reference evidence="3" key="1">
    <citation type="journal article" date="2016" name="Front. Microbiol.">
        <title>Genome Sequence of the Piezophilic, Mesophilic Sulfate-Reducing Bacterium Desulfovibrio indicus J2T.</title>
        <authorList>
            <person name="Cao J."/>
            <person name="Maignien L."/>
            <person name="Shao Z."/>
            <person name="Alain K."/>
            <person name="Jebbar M."/>
        </authorList>
    </citation>
    <scope>NUCLEOTIDE SEQUENCE</scope>
    <source>
        <strain evidence="3">JCM 32048</strain>
    </source>
</reference>
<evidence type="ECO:0000313" key="3">
    <source>
        <dbReference type="EMBL" id="GJD62770.1"/>
    </source>
</evidence>
<proteinExistence type="predicted"/>
<feature type="chain" id="PRO_5041435642" description="Lysozyme inhibitor LprI-like N-terminal domain-containing protein" evidence="1">
    <location>
        <begin position="32"/>
        <end position="160"/>
    </location>
</feature>
<feature type="signal peptide" evidence="1">
    <location>
        <begin position="1"/>
        <end position="31"/>
    </location>
</feature>
<dbReference type="Gene3D" id="1.20.1270.180">
    <property type="match status" value="1"/>
</dbReference>
<evidence type="ECO:0000259" key="2">
    <source>
        <dbReference type="Pfam" id="PF07007"/>
    </source>
</evidence>
<sequence length="160" mass="16850">MRCGQGGAGLALALIPAVILALMAASAPARAAAPRDKPVTAAATIRACTGKALPEYQKGACLDDAAKALRERLGTLVERKLAAIAAVATRPPSPGSLAGREDSENWRKAFLAAQGAWEEYFRRHCDSLYDFDYHGGSAAGQLASSCKIRLLAARIDELQE</sequence>
<reference evidence="3" key="2">
    <citation type="submission" date="2021-08" db="EMBL/GenBank/DDBJ databases">
        <authorList>
            <person name="Tani A."/>
            <person name="Ola A."/>
            <person name="Ogura Y."/>
            <person name="Katsura K."/>
            <person name="Hayashi T."/>
        </authorList>
    </citation>
    <scope>NUCLEOTIDE SEQUENCE</scope>
    <source>
        <strain evidence="3">JCM 32048</strain>
    </source>
</reference>
<name>A0AA37M524_9HYPH</name>
<gene>
    <name evidence="3" type="ORF">MPEAHAMD_2928</name>
</gene>
<protein>
    <recommendedName>
        <fullName evidence="2">Lysozyme inhibitor LprI-like N-terminal domain-containing protein</fullName>
    </recommendedName>
</protein>
<dbReference type="EMBL" id="BPQJ01000012">
    <property type="protein sequence ID" value="GJD62770.1"/>
    <property type="molecule type" value="Genomic_DNA"/>
</dbReference>
<keyword evidence="1" id="KW-0732">Signal</keyword>
<feature type="domain" description="Lysozyme inhibitor LprI-like N-terminal" evidence="2">
    <location>
        <begin position="56"/>
        <end position="158"/>
    </location>
</feature>
<organism evidence="3 4">
    <name type="scientific">Methylobacterium frigidaeris</name>
    <dbReference type="NCBI Taxonomy" id="2038277"/>
    <lineage>
        <taxon>Bacteria</taxon>
        <taxon>Pseudomonadati</taxon>
        <taxon>Pseudomonadota</taxon>
        <taxon>Alphaproteobacteria</taxon>
        <taxon>Hyphomicrobiales</taxon>
        <taxon>Methylobacteriaceae</taxon>
        <taxon>Methylobacterium</taxon>
    </lineage>
</organism>